<accession>A0ABR8YNE4</accession>
<dbReference type="Proteomes" id="UP000627166">
    <property type="component" value="Unassembled WGS sequence"/>
</dbReference>
<keyword evidence="3" id="KW-1185">Reference proteome</keyword>
<evidence type="ECO:0000313" key="2">
    <source>
        <dbReference type="EMBL" id="MBD8045763.1"/>
    </source>
</evidence>
<feature type="chain" id="PRO_5045321781" evidence="1">
    <location>
        <begin position="31"/>
        <end position="161"/>
    </location>
</feature>
<dbReference type="PANTHER" id="PTHR30032">
    <property type="entry name" value="N-ACETYLMURAMOYL-L-ALANINE AMIDASE-RELATED"/>
    <property type="match status" value="1"/>
</dbReference>
<comment type="caution">
    <text evidence="2">The sequence shown here is derived from an EMBL/GenBank/DDBJ whole genome shotgun (WGS) entry which is preliminary data.</text>
</comment>
<dbReference type="InterPro" id="IPR007253">
    <property type="entry name" value="Cell_wall-bd_2"/>
</dbReference>
<sequence>MRNNRKIQFMSCFVALTLIITNLFNLNVNAETQVKRLAGQGRYETAKVVTSQWDKSEYAVLVTGADCPDALSATPLAKKGAPIILSPSGNINNAVKKYLEQVSKTYVRNINVINKFVDNKENVYVATGANYPDALAGSALAAKNNSCILLVEELNLNIRCI</sequence>
<dbReference type="Pfam" id="PF04122">
    <property type="entry name" value="CW_binding_2"/>
    <property type="match status" value="2"/>
</dbReference>
<proteinExistence type="predicted"/>
<name>A0ABR8YNE4_9CLOT</name>
<organism evidence="2 3">
    <name type="scientific">Clostridium faecium</name>
    <dbReference type="NCBI Taxonomy" id="2762223"/>
    <lineage>
        <taxon>Bacteria</taxon>
        <taxon>Bacillati</taxon>
        <taxon>Bacillota</taxon>
        <taxon>Clostridia</taxon>
        <taxon>Eubacteriales</taxon>
        <taxon>Clostridiaceae</taxon>
        <taxon>Clostridium</taxon>
    </lineage>
</organism>
<dbReference type="InterPro" id="IPR051922">
    <property type="entry name" value="Bact_Sporulation_Assoc"/>
</dbReference>
<keyword evidence="1" id="KW-0732">Signal</keyword>
<reference evidence="2 3" key="1">
    <citation type="submission" date="2020-08" db="EMBL/GenBank/DDBJ databases">
        <title>A Genomic Blueprint of the Chicken Gut Microbiome.</title>
        <authorList>
            <person name="Gilroy R."/>
            <person name="Ravi A."/>
            <person name="Getino M."/>
            <person name="Pursley I."/>
            <person name="Horton D.L."/>
            <person name="Alikhan N.-F."/>
            <person name="Baker D."/>
            <person name="Gharbi K."/>
            <person name="Hall N."/>
            <person name="Watson M."/>
            <person name="Adriaenssens E.M."/>
            <person name="Foster-Nyarko E."/>
            <person name="Jarju S."/>
            <person name="Secka A."/>
            <person name="Antonio M."/>
            <person name="Oren A."/>
            <person name="Chaudhuri R."/>
            <person name="La Ragione R.M."/>
            <person name="Hildebrand F."/>
            <person name="Pallen M.J."/>
        </authorList>
    </citation>
    <scope>NUCLEOTIDE SEQUENCE [LARGE SCALE GENOMIC DNA]</scope>
    <source>
        <strain evidence="2 3">N37</strain>
    </source>
</reference>
<feature type="signal peptide" evidence="1">
    <location>
        <begin position="1"/>
        <end position="30"/>
    </location>
</feature>
<protein>
    <submittedName>
        <fullName evidence="2">Cell wall-binding repeat-containing protein</fullName>
    </submittedName>
</protein>
<dbReference type="EMBL" id="JACSQB010000013">
    <property type="protein sequence ID" value="MBD8045763.1"/>
    <property type="molecule type" value="Genomic_DNA"/>
</dbReference>
<gene>
    <name evidence="2" type="ORF">H9637_01665</name>
</gene>
<dbReference type="PANTHER" id="PTHR30032:SF8">
    <property type="entry name" value="GERMINATION-SPECIFIC N-ACETYLMURAMOYL-L-ALANINE AMIDASE"/>
    <property type="match status" value="1"/>
</dbReference>
<evidence type="ECO:0000313" key="3">
    <source>
        <dbReference type="Proteomes" id="UP000627166"/>
    </source>
</evidence>
<evidence type="ECO:0000256" key="1">
    <source>
        <dbReference type="SAM" id="SignalP"/>
    </source>
</evidence>